<protein>
    <submittedName>
        <fullName evidence="4">Predicted amidohydrolase</fullName>
    </submittedName>
</protein>
<dbReference type="PANTHER" id="PTHR23088">
    <property type="entry name" value="NITRILASE-RELATED"/>
    <property type="match status" value="1"/>
</dbReference>
<dbReference type="InterPro" id="IPR045254">
    <property type="entry name" value="Nit1/2_C-N_Hydrolase"/>
</dbReference>
<name>A0A1R3WQ49_9RHOB</name>
<dbReference type="InterPro" id="IPR036526">
    <property type="entry name" value="C-N_Hydrolase_sf"/>
</dbReference>
<dbReference type="Proteomes" id="UP000192455">
    <property type="component" value="Unassembled WGS sequence"/>
</dbReference>
<keyword evidence="2 4" id="KW-0378">Hydrolase</keyword>
<dbReference type="InterPro" id="IPR001110">
    <property type="entry name" value="UPF0012_CS"/>
</dbReference>
<dbReference type="PROSITE" id="PS50263">
    <property type="entry name" value="CN_HYDROLASE"/>
    <property type="match status" value="1"/>
</dbReference>
<evidence type="ECO:0000313" key="5">
    <source>
        <dbReference type="Proteomes" id="UP000192455"/>
    </source>
</evidence>
<dbReference type="PANTHER" id="PTHR23088:SF27">
    <property type="entry name" value="DEAMINATED GLUTATHIONE AMIDASE"/>
    <property type="match status" value="1"/>
</dbReference>
<organism evidence="4 5">
    <name type="scientific">Pontibaca methylaminivorans</name>
    <dbReference type="NCBI Taxonomy" id="515897"/>
    <lineage>
        <taxon>Bacteria</taxon>
        <taxon>Pseudomonadati</taxon>
        <taxon>Pseudomonadota</taxon>
        <taxon>Alphaproteobacteria</taxon>
        <taxon>Rhodobacterales</taxon>
        <taxon>Roseobacteraceae</taxon>
        <taxon>Pontibaca</taxon>
    </lineage>
</organism>
<dbReference type="Gene3D" id="3.60.110.10">
    <property type="entry name" value="Carbon-nitrogen hydrolase"/>
    <property type="match status" value="1"/>
</dbReference>
<proteinExistence type="inferred from homology"/>
<comment type="similarity">
    <text evidence="1">Belongs to the carbon-nitrogen hydrolase superfamily. NIT1/NIT2 family.</text>
</comment>
<dbReference type="Pfam" id="PF00795">
    <property type="entry name" value="CN_hydrolase"/>
    <property type="match status" value="1"/>
</dbReference>
<accession>A0A1R3WQ49</accession>
<evidence type="ECO:0000256" key="1">
    <source>
        <dbReference type="ARBA" id="ARBA00010613"/>
    </source>
</evidence>
<dbReference type="CDD" id="cd07572">
    <property type="entry name" value="nit"/>
    <property type="match status" value="1"/>
</dbReference>
<dbReference type="EMBL" id="FTPS01000001">
    <property type="protein sequence ID" value="SIT80298.1"/>
    <property type="molecule type" value="Genomic_DNA"/>
</dbReference>
<dbReference type="STRING" id="515897.SAMN05421849_1287"/>
<dbReference type="GO" id="GO:0016811">
    <property type="term" value="F:hydrolase activity, acting on carbon-nitrogen (but not peptide) bonds, in linear amides"/>
    <property type="evidence" value="ECO:0007669"/>
    <property type="project" value="InterPro"/>
</dbReference>
<evidence type="ECO:0000256" key="2">
    <source>
        <dbReference type="ARBA" id="ARBA00022801"/>
    </source>
</evidence>
<sequence length="278" mass="29878">MNLRAALVQLNSGDDPDRNLAVTAELVERAANSGAGLVLTPEITNCVSSDRTHQRAVLHPEDDDPTLAALREQAARLRIWLLIGSLALKSGDADGRLANRSFLIDPDGAVVARYDKIHMFDVTVSSNESYHESDAFRPGNRAVVAQTAFGKVGLSICYDLRFPGLYQALARGGAQILTVPAAFTAVTGAAHWVPLLRARAIETGCYVLAPAQTGRHGLHDGRERRTFGHSLAVSPWGEVLADGGEAVGTFPFEIDLDEVAAARRRIPALIHARDFEGP</sequence>
<reference evidence="4 5" key="1">
    <citation type="submission" date="2017-01" db="EMBL/GenBank/DDBJ databases">
        <authorList>
            <person name="Mah S.A."/>
            <person name="Swanson W.J."/>
            <person name="Moy G.W."/>
            <person name="Vacquier V.D."/>
        </authorList>
    </citation>
    <scope>NUCLEOTIDE SEQUENCE [LARGE SCALE GENOMIC DNA]</scope>
    <source>
        <strain evidence="4 5">DSM 21219</strain>
    </source>
</reference>
<dbReference type="AlphaFoldDB" id="A0A1R3WQ49"/>
<evidence type="ECO:0000313" key="4">
    <source>
        <dbReference type="EMBL" id="SIT80298.1"/>
    </source>
</evidence>
<dbReference type="SUPFAM" id="SSF56317">
    <property type="entry name" value="Carbon-nitrogen hydrolase"/>
    <property type="match status" value="1"/>
</dbReference>
<dbReference type="PROSITE" id="PS01227">
    <property type="entry name" value="UPF0012"/>
    <property type="match status" value="1"/>
</dbReference>
<evidence type="ECO:0000259" key="3">
    <source>
        <dbReference type="PROSITE" id="PS50263"/>
    </source>
</evidence>
<gene>
    <name evidence="4" type="ORF">SAMN05421849_1287</name>
</gene>
<feature type="domain" description="CN hydrolase" evidence="3">
    <location>
        <begin position="3"/>
        <end position="256"/>
    </location>
</feature>
<dbReference type="InterPro" id="IPR003010">
    <property type="entry name" value="C-N_Hydrolase"/>
</dbReference>
<keyword evidence="5" id="KW-1185">Reference proteome</keyword>